<dbReference type="Pfam" id="PF13207">
    <property type="entry name" value="AAA_17"/>
    <property type="match status" value="1"/>
</dbReference>
<protein>
    <recommendedName>
        <fullName evidence="3">Dephospho-CoA kinase</fullName>
    </recommendedName>
</protein>
<name>A0A1F7U7P5_9BACT</name>
<organism evidence="1 2">
    <name type="scientific">Candidatus Uhrbacteria bacterium RIFCSPHIGHO2_02_FULL_57_19</name>
    <dbReference type="NCBI Taxonomy" id="1802391"/>
    <lineage>
        <taxon>Bacteria</taxon>
        <taxon>Candidatus Uhriibacteriota</taxon>
    </lineage>
</organism>
<dbReference type="AlphaFoldDB" id="A0A1F7U7P5"/>
<dbReference type="SUPFAM" id="SSF52540">
    <property type="entry name" value="P-loop containing nucleoside triphosphate hydrolases"/>
    <property type="match status" value="1"/>
</dbReference>
<dbReference type="InterPro" id="IPR027417">
    <property type="entry name" value="P-loop_NTPase"/>
</dbReference>
<reference evidence="1 2" key="1">
    <citation type="journal article" date="2016" name="Nat. Commun.">
        <title>Thousands of microbial genomes shed light on interconnected biogeochemical processes in an aquifer system.</title>
        <authorList>
            <person name="Anantharaman K."/>
            <person name="Brown C.T."/>
            <person name="Hug L.A."/>
            <person name="Sharon I."/>
            <person name="Castelle C.J."/>
            <person name="Probst A.J."/>
            <person name="Thomas B.C."/>
            <person name="Singh A."/>
            <person name="Wilkins M.J."/>
            <person name="Karaoz U."/>
            <person name="Brodie E.L."/>
            <person name="Williams K.H."/>
            <person name="Hubbard S.S."/>
            <person name="Banfield J.F."/>
        </authorList>
    </citation>
    <scope>NUCLEOTIDE SEQUENCE [LARGE SCALE GENOMIC DNA]</scope>
</reference>
<sequence>MATVIIGLVGEGGAGKGTIAAYLKEKHQAATCRFSDALNDILARLDVESTRENLIELSEILRKSFGETVIARAVARWARERTEEIIAVDGIRRMGDIETLGKLPGFHLVYVTADPKTRYERMIRRGEKAGETEMTYERFLVQEQLPTEVSIKDVAAHAEEKIDNNGGLDQLHTQVDELMHKWKS</sequence>
<gene>
    <name evidence="1" type="ORF">A3D72_04730</name>
</gene>
<evidence type="ECO:0000313" key="1">
    <source>
        <dbReference type="EMBL" id="OGL74286.1"/>
    </source>
</evidence>
<accession>A0A1F7U7P5</accession>
<proteinExistence type="predicted"/>
<evidence type="ECO:0000313" key="2">
    <source>
        <dbReference type="Proteomes" id="UP000176303"/>
    </source>
</evidence>
<dbReference type="PANTHER" id="PTHR41930">
    <property type="entry name" value="UPF0200 PROTEIN MJ1399"/>
    <property type="match status" value="1"/>
</dbReference>
<dbReference type="PANTHER" id="PTHR41930:SF1">
    <property type="entry name" value="DEPHOSPHO-COA KINASE"/>
    <property type="match status" value="1"/>
</dbReference>
<dbReference type="EMBL" id="MGDZ01000003">
    <property type="protein sequence ID" value="OGL74286.1"/>
    <property type="molecule type" value="Genomic_DNA"/>
</dbReference>
<evidence type="ECO:0008006" key="3">
    <source>
        <dbReference type="Google" id="ProtNLM"/>
    </source>
</evidence>
<dbReference type="STRING" id="1802391.A3D72_04730"/>
<comment type="caution">
    <text evidence="1">The sequence shown here is derived from an EMBL/GenBank/DDBJ whole genome shotgun (WGS) entry which is preliminary data.</text>
</comment>
<dbReference type="Proteomes" id="UP000176303">
    <property type="component" value="Unassembled WGS sequence"/>
</dbReference>
<dbReference type="Gene3D" id="3.40.50.300">
    <property type="entry name" value="P-loop containing nucleotide triphosphate hydrolases"/>
    <property type="match status" value="1"/>
</dbReference>